<evidence type="ECO:0008006" key="3">
    <source>
        <dbReference type="Google" id="ProtNLM"/>
    </source>
</evidence>
<dbReference type="OrthoDB" id="1091595at2"/>
<accession>A0A1T4SYY2</accession>
<dbReference type="STRING" id="634771.SAMN04488128_103840"/>
<gene>
    <name evidence="1" type="ORF">SAMN04488128_103840</name>
</gene>
<keyword evidence="2" id="KW-1185">Reference proteome</keyword>
<proteinExistence type="predicted"/>
<dbReference type="Proteomes" id="UP000190367">
    <property type="component" value="Unassembled WGS sequence"/>
</dbReference>
<sequence length="166" mass="19148">MQHSLPHFGEINREQLEEYYSVTTAAGINLDLNFEYARIEVDNAEVLGEWLNSIEQLDMQNRAALQQDFEIGEGETREYFRFYIEELQEERMASLVEGANSDQEKAAILLSKLKLRRVGFYPDGKYGTTSYAIFDYTTDIDGWSGDQLLVVKRDAAREIIEIVMES</sequence>
<dbReference type="RefSeq" id="WP_159456122.1">
    <property type="nucleotide sequence ID" value="NZ_FUWZ01000003.1"/>
</dbReference>
<name>A0A1T4SYY2_9BACT</name>
<evidence type="ECO:0000313" key="2">
    <source>
        <dbReference type="Proteomes" id="UP000190367"/>
    </source>
</evidence>
<evidence type="ECO:0000313" key="1">
    <source>
        <dbReference type="EMBL" id="SKA33433.1"/>
    </source>
</evidence>
<dbReference type="AlphaFoldDB" id="A0A1T4SYY2"/>
<protein>
    <recommendedName>
        <fullName evidence="3">DUF2004 domain-containing protein</fullName>
    </recommendedName>
</protein>
<organism evidence="1 2">
    <name type="scientific">Chitinophaga eiseniae</name>
    <dbReference type="NCBI Taxonomy" id="634771"/>
    <lineage>
        <taxon>Bacteria</taxon>
        <taxon>Pseudomonadati</taxon>
        <taxon>Bacteroidota</taxon>
        <taxon>Chitinophagia</taxon>
        <taxon>Chitinophagales</taxon>
        <taxon>Chitinophagaceae</taxon>
        <taxon>Chitinophaga</taxon>
    </lineage>
</organism>
<dbReference type="EMBL" id="FUWZ01000003">
    <property type="protein sequence ID" value="SKA33433.1"/>
    <property type="molecule type" value="Genomic_DNA"/>
</dbReference>
<reference evidence="2" key="1">
    <citation type="submission" date="2017-02" db="EMBL/GenBank/DDBJ databases">
        <authorList>
            <person name="Varghese N."/>
            <person name="Submissions S."/>
        </authorList>
    </citation>
    <scope>NUCLEOTIDE SEQUENCE [LARGE SCALE GENOMIC DNA]</scope>
    <source>
        <strain evidence="2">DSM 22224</strain>
    </source>
</reference>